<dbReference type="InterPro" id="IPR050109">
    <property type="entry name" value="HTH-type_TetR-like_transc_reg"/>
</dbReference>
<reference evidence="6 7" key="1">
    <citation type="submission" date="2020-01" db="EMBL/GenBank/DDBJ databases">
        <title>The draft genome sequence of Corallococcus exiguus DSM 14696.</title>
        <authorList>
            <person name="Zhang X."/>
            <person name="Zhu H."/>
        </authorList>
    </citation>
    <scope>NUCLEOTIDE SEQUENCE [LARGE SCALE GENOMIC DNA]</scope>
    <source>
        <strain evidence="6 7">DSM 14696</strain>
    </source>
</reference>
<proteinExistence type="predicted"/>
<dbReference type="GO" id="GO:0000976">
    <property type="term" value="F:transcription cis-regulatory region binding"/>
    <property type="evidence" value="ECO:0007669"/>
    <property type="project" value="TreeGrafter"/>
</dbReference>
<dbReference type="Pfam" id="PF00440">
    <property type="entry name" value="TetR_N"/>
    <property type="match status" value="1"/>
</dbReference>
<sequence>MSSDPRTAIMGAAGEVFARFGFKKASVEDIARRAGVGKGSIYLHFESKEALFEACVERAYGEGLAELNARVRRAKTPEAQVRAYIQCKLEQQSRAPEGQRIELSTIFELGLQAAHLVPRMMESDAAVLAGILEEGVEQGVFTVAEPRSAARGFVALLMQFAVKLMPEGADVALMQSVERCFDIFIRGLLKQPPN</sequence>
<dbReference type="InterPro" id="IPR036271">
    <property type="entry name" value="Tet_transcr_reg_TetR-rel_C_sf"/>
</dbReference>
<keyword evidence="3" id="KW-0804">Transcription</keyword>
<feature type="DNA-binding region" description="H-T-H motif" evidence="4">
    <location>
        <begin position="26"/>
        <end position="45"/>
    </location>
</feature>
<evidence type="ECO:0000259" key="5">
    <source>
        <dbReference type="PROSITE" id="PS50977"/>
    </source>
</evidence>
<dbReference type="SUPFAM" id="SSF48498">
    <property type="entry name" value="Tetracyclin repressor-like, C-terminal domain"/>
    <property type="match status" value="1"/>
</dbReference>
<dbReference type="RefSeq" id="WP_120576732.1">
    <property type="nucleotide sequence ID" value="NZ_CBCSLE010000003.1"/>
</dbReference>
<keyword evidence="2 4" id="KW-0238">DNA-binding</keyword>
<gene>
    <name evidence="6" type="ORF">GTZ93_29350</name>
</gene>
<comment type="caution">
    <text evidence="6">The sequence shown here is derived from an EMBL/GenBank/DDBJ whole genome shotgun (WGS) entry which is preliminary data.</text>
</comment>
<dbReference type="PROSITE" id="PS50977">
    <property type="entry name" value="HTH_TETR_2"/>
    <property type="match status" value="1"/>
</dbReference>
<dbReference type="Proteomes" id="UP000537825">
    <property type="component" value="Unassembled WGS sequence"/>
</dbReference>
<dbReference type="SUPFAM" id="SSF46689">
    <property type="entry name" value="Homeodomain-like"/>
    <property type="match status" value="1"/>
</dbReference>
<feature type="domain" description="HTH tetR-type" evidence="5">
    <location>
        <begin position="3"/>
        <end position="63"/>
    </location>
</feature>
<dbReference type="EMBL" id="JAAAPK010000009">
    <property type="protein sequence ID" value="NBC43921.1"/>
    <property type="molecule type" value="Genomic_DNA"/>
</dbReference>
<evidence type="ECO:0000256" key="3">
    <source>
        <dbReference type="ARBA" id="ARBA00023163"/>
    </source>
</evidence>
<keyword evidence="1" id="KW-0805">Transcription regulation</keyword>
<name>A0A7Y1RXE7_9BACT</name>
<evidence type="ECO:0000256" key="1">
    <source>
        <dbReference type="ARBA" id="ARBA00023015"/>
    </source>
</evidence>
<dbReference type="PROSITE" id="PS01081">
    <property type="entry name" value="HTH_TETR_1"/>
    <property type="match status" value="1"/>
</dbReference>
<dbReference type="PANTHER" id="PTHR30055:SF234">
    <property type="entry name" value="HTH-TYPE TRANSCRIPTIONAL REGULATOR BETI"/>
    <property type="match status" value="1"/>
</dbReference>
<organism evidence="6 7">
    <name type="scientific">Corallococcus exiguus</name>
    <dbReference type="NCBI Taxonomy" id="83462"/>
    <lineage>
        <taxon>Bacteria</taxon>
        <taxon>Pseudomonadati</taxon>
        <taxon>Myxococcota</taxon>
        <taxon>Myxococcia</taxon>
        <taxon>Myxococcales</taxon>
        <taxon>Cystobacterineae</taxon>
        <taxon>Myxococcaceae</taxon>
        <taxon>Corallococcus</taxon>
    </lineage>
</organism>
<dbReference type="PANTHER" id="PTHR30055">
    <property type="entry name" value="HTH-TYPE TRANSCRIPTIONAL REGULATOR RUTR"/>
    <property type="match status" value="1"/>
</dbReference>
<evidence type="ECO:0000313" key="7">
    <source>
        <dbReference type="Proteomes" id="UP000537825"/>
    </source>
</evidence>
<keyword evidence="7" id="KW-1185">Reference proteome</keyword>
<dbReference type="GO" id="GO:0003700">
    <property type="term" value="F:DNA-binding transcription factor activity"/>
    <property type="evidence" value="ECO:0007669"/>
    <property type="project" value="TreeGrafter"/>
</dbReference>
<dbReference type="InterPro" id="IPR009057">
    <property type="entry name" value="Homeodomain-like_sf"/>
</dbReference>
<dbReference type="AlphaFoldDB" id="A0A7Y1RXE7"/>
<accession>A0A7Y1RXE7</accession>
<dbReference type="Gene3D" id="1.10.357.10">
    <property type="entry name" value="Tetracycline Repressor, domain 2"/>
    <property type="match status" value="1"/>
</dbReference>
<protein>
    <submittedName>
        <fullName evidence="6">TetR family transcriptional regulator</fullName>
    </submittedName>
</protein>
<dbReference type="InterPro" id="IPR023772">
    <property type="entry name" value="DNA-bd_HTH_TetR-type_CS"/>
</dbReference>
<dbReference type="Gene3D" id="1.10.10.60">
    <property type="entry name" value="Homeodomain-like"/>
    <property type="match status" value="1"/>
</dbReference>
<dbReference type="FunFam" id="1.10.10.60:FF:000141">
    <property type="entry name" value="TetR family transcriptional regulator"/>
    <property type="match status" value="1"/>
</dbReference>
<dbReference type="InterPro" id="IPR001647">
    <property type="entry name" value="HTH_TetR"/>
</dbReference>
<evidence type="ECO:0000313" key="6">
    <source>
        <dbReference type="EMBL" id="NBC43921.1"/>
    </source>
</evidence>
<evidence type="ECO:0000256" key="4">
    <source>
        <dbReference type="PROSITE-ProRule" id="PRU00335"/>
    </source>
</evidence>
<dbReference type="PRINTS" id="PR00455">
    <property type="entry name" value="HTHTETR"/>
</dbReference>
<evidence type="ECO:0000256" key="2">
    <source>
        <dbReference type="ARBA" id="ARBA00023125"/>
    </source>
</evidence>